<sequence>MFAVSGPFQLGPIAAGSPPIPLRNLCRRAGVDHRQEGEMAGKPQRQALLLLAKSAFAATPHREMSRIAAALAARPEIRARFDLVECCYLEQGEPSLRDALRSLAEKGLAQVVILPVIVPMEPSLRNWLGLMLALWRAESPLPDIVLADEIAATAGLSDILARLALEAPRHALPCGDAPRPEAVQVPSQHYRVLVCTGPTCHARGATAIWAHLRNQQVRRKLRVTGAGTMTAKTSCLGPCALGPVVQVFPDGTWYGGVTEEALDRMIDEHLLAGHPVADFAYSPGGRKQQLRALPLSPEKKEHE</sequence>
<accession>S5XT33</accession>
<organism evidence="3 4">
    <name type="scientific">Paracoccus aminophilus JCM 7686</name>
    <dbReference type="NCBI Taxonomy" id="1367847"/>
    <lineage>
        <taxon>Bacteria</taxon>
        <taxon>Pseudomonadati</taxon>
        <taxon>Pseudomonadota</taxon>
        <taxon>Alphaproteobacteria</taxon>
        <taxon>Rhodobacterales</taxon>
        <taxon>Paracoccaceae</taxon>
        <taxon>Paracoccus</taxon>
    </lineage>
</organism>
<dbReference type="InterPro" id="IPR002762">
    <property type="entry name" value="CbiX-like"/>
</dbReference>
<dbReference type="GO" id="GO:0016829">
    <property type="term" value="F:lyase activity"/>
    <property type="evidence" value="ECO:0007669"/>
    <property type="project" value="UniProtKB-KW"/>
</dbReference>
<proteinExistence type="predicted"/>
<protein>
    <submittedName>
        <fullName evidence="3">NADH dehydrogenase (Ubiquinone) flavoprotein 2</fullName>
        <ecNumber evidence="3">1.6.99.3</ecNumber>
    </submittedName>
</protein>
<name>S5XT33_PARAH</name>
<evidence type="ECO:0000256" key="2">
    <source>
        <dbReference type="ARBA" id="ARBA00023239"/>
    </source>
</evidence>
<evidence type="ECO:0000313" key="3">
    <source>
        <dbReference type="EMBL" id="AGT10624.1"/>
    </source>
</evidence>
<dbReference type="GO" id="GO:0046872">
    <property type="term" value="F:metal ion binding"/>
    <property type="evidence" value="ECO:0007669"/>
    <property type="project" value="UniProtKB-KW"/>
</dbReference>
<dbReference type="SUPFAM" id="SSF52833">
    <property type="entry name" value="Thioredoxin-like"/>
    <property type="match status" value="1"/>
</dbReference>
<dbReference type="InterPro" id="IPR036249">
    <property type="entry name" value="Thioredoxin-like_sf"/>
</dbReference>
<evidence type="ECO:0000256" key="1">
    <source>
        <dbReference type="ARBA" id="ARBA00022723"/>
    </source>
</evidence>
<dbReference type="EMBL" id="CP006651">
    <property type="protein sequence ID" value="AGT10624.1"/>
    <property type="molecule type" value="Genomic_DNA"/>
</dbReference>
<dbReference type="Proteomes" id="UP000015480">
    <property type="component" value="Plasmid pAMI1"/>
</dbReference>
<dbReference type="Gene3D" id="3.40.30.10">
    <property type="entry name" value="Glutaredoxin"/>
    <property type="match status" value="1"/>
</dbReference>
<keyword evidence="3" id="KW-0830">Ubiquinone</keyword>
<dbReference type="PATRIC" id="fig|1367847.3.peg.3549"/>
<dbReference type="AlphaFoldDB" id="S5XT33"/>
<dbReference type="GO" id="GO:0016491">
    <property type="term" value="F:oxidoreductase activity"/>
    <property type="evidence" value="ECO:0007669"/>
    <property type="project" value="UniProtKB-KW"/>
</dbReference>
<geneLocation type="plasmid" evidence="3 4">
    <name>pAMI1</name>
</geneLocation>
<dbReference type="HOGENOM" id="CLU_917799_0_0_5"/>
<reference evidence="3 4" key="1">
    <citation type="journal article" date="2014" name="BMC Genomics">
        <title>Architecture and functions of a multipartite genome of the methylotrophic bacterium Paracoccus aminophilus JCM 7686, containing primary and secondary chromids.</title>
        <authorList>
            <person name="Dziewit L."/>
            <person name="Czarnecki J."/>
            <person name="Wibberg D."/>
            <person name="Radlinska M."/>
            <person name="Mrozek P."/>
            <person name="Szymczak M."/>
            <person name="Schluter A."/>
            <person name="Puhler A."/>
            <person name="Bartosik D."/>
        </authorList>
    </citation>
    <scope>NUCLEOTIDE SEQUENCE [LARGE SCALE GENOMIC DNA]</scope>
    <source>
        <strain evidence="3">JCM 7686</strain>
        <plasmid evidence="4">Plasmid pAMI1</plasmid>
    </source>
</reference>
<dbReference type="Pfam" id="PF01257">
    <property type="entry name" value="2Fe-2S_thioredx"/>
    <property type="match status" value="1"/>
</dbReference>
<gene>
    <name evidence="3" type="ORF">JCM7686_pAMI1p038</name>
</gene>
<dbReference type="EC" id="1.6.99.3" evidence="3"/>
<keyword evidence="3" id="KW-0614">Plasmid</keyword>
<keyword evidence="2" id="KW-0456">Lyase</keyword>
<dbReference type="Pfam" id="PF01903">
    <property type="entry name" value="CbiX"/>
    <property type="match status" value="1"/>
</dbReference>
<dbReference type="KEGG" id="pami:JCM7686_pAMI1p038"/>
<evidence type="ECO:0000313" key="4">
    <source>
        <dbReference type="Proteomes" id="UP000015480"/>
    </source>
</evidence>
<keyword evidence="4" id="KW-1185">Reference proteome</keyword>
<keyword evidence="3" id="KW-0560">Oxidoreductase</keyword>
<keyword evidence="1" id="KW-0479">Metal-binding</keyword>
<dbReference type="SUPFAM" id="SSF53800">
    <property type="entry name" value="Chelatase"/>
    <property type="match status" value="1"/>
</dbReference>
<dbReference type="CDD" id="cd02980">
    <property type="entry name" value="TRX_Fd_family"/>
    <property type="match status" value="1"/>
</dbReference>
<dbReference type="Gene3D" id="3.40.50.1400">
    <property type="match status" value="1"/>
</dbReference>